<feature type="compositionally biased region" description="Polar residues" evidence="1">
    <location>
        <begin position="30"/>
        <end position="40"/>
    </location>
</feature>
<sequence>MAKPNYSYEKRQKEIAKKKKQEEKRKKKQGTTGEAPTGQK</sequence>
<evidence type="ECO:0000256" key="1">
    <source>
        <dbReference type="SAM" id="MobiDB-lite"/>
    </source>
</evidence>
<gene>
    <name evidence="2" type="ORF">SCARR_03082</name>
</gene>
<accession>A0A6C2UM70</accession>
<dbReference type="EMBL" id="CAAHFH010000002">
    <property type="protein sequence ID" value="VGO21013.1"/>
    <property type="molecule type" value="Genomic_DNA"/>
</dbReference>
<dbReference type="Proteomes" id="UP000346198">
    <property type="component" value="Unassembled WGS sequence"/>
</dbReference>
<name>A0A6C2UM70_9BACT</name>
<evidence type="ECO:0000313" key="2">
    <source>
        <dbReference type="EMBL" id="VGO21013.1"/>
    </source>
</evidence>
<feature type="region of interest" description="Disordered" evidence="1">
    <location>
        <begin position="1"/>
        <end position="40"/>
    </location>
</feature>
<dbReference type="RefSeq" id="WP_281281180.1">
    <property type="nucleotide sequence ID" value="NZ_CAAHFH010000002.1"/>
</dbReference>
<dbReference type="AlphaFoldDB" id="A0A6C2UM70"/>
<reference evidence="2 3" key="1">
    <citation type="submission" date="2019-04" db="EMBL/GenBank/DDBJ databases">
        <authorList>
            <person name="Van Vliet M D."/>
        </authorList>
    </citation>
    <scope>NUCLEOTIDE SEQUENCE [LARGE SCALE GENOMIC DNA]</scope>
    <source>
        <strain evidence="2 3">F21</strain>
    </source>
</reference>
<protein>
    <submittedName>
        <fullName evidence="2">Uncharacterized protein</fullName>
    </submittedName>
</protein>
<organism evidence="2 3">
    <name type="scientific">Pontiella sulfatireligans</name>
    <dbReference type="NCBI Taxonomy" id="2750658"/>
    <lineage>
        <taxon>Bacteria</taxon>
        <taxon>Pseudomonadati</taxon>
        <taxon>Kiritimatiellota</taxon>
        <taxon>Kiritimatiellia</taxon>
        <taxon>Kiritimatiellales</taxon>
        <taxon>Pontiellaceae</taxon>
        <taxon>Pontiella</taxon>
    </lineage>
</organism>
<feature type="compositionally biased region" description="Basic and acidic residues" evidence="1">
    <location>
        <begin position="8"/>
        <end position="24"/>
    </location>
</feature>
<proteinExistence type="predicted"/>
<keyword evidence="3" id="KW-1185">Reference proteome</keyword>
<evidence type="ECO:0000313" key="3">
    <source>
        <dbReference type="Proteomes" id="UP000346198"/>
    </source>
</evidence>